<reference evidence="1 2" key="1">
    <citation type="submission" date="2019-11" db="EMBL/GenBank/DDBJ databases">
        <authorList>
            <person name="Cheng Q."/>
            <person name="Yang Z."/>
        </authorList>
    </citation>
    <scope>NUCLEOTIDE SEQUENCE [LARGE SCALE GENOMIC DNA]</scope>
    <source>
        <strain evidence="1 2">HX-22-1</strain>
    </source>
</reference>
<dbReference type="EMBL" id="WKJI01000001">
    <property type="protein sequence ID" value="MRX45680.1"/>
    <property type="molecule type" value="Genomic_DNA"/>
</dbReference>
<comment type="caution">
    <text evidence="1">The sequence shown here is derived from an EMBL/GenBank/DDBJ whole genome shotgun (WGS) entry which is preliminary data.</text>
</comment>
<name>A0A7K0FK80_9SPHI</name>
<dbReference type="CDD" id="cd11579">
    <property type="entry name" value="Glyco_tran_WbsX"/>
    <property type="match status" value="1"/>
</dbReference>
<keyword evidence="1" id="KW-0378">Hydrolase</keyword>
<dbReference type="Pfam" id="PF14307">
    <property type="entry name" value="Glyco_tran_WbsX"/>
    <property type="match status" value="1"/>
</dbReference>
<proteinExistence type="predicted"/>
<dbReference type="RefSeq" id="WP_154285850.1">
    <property type="nucleotide sequence ID" value="NZ_WKJI01000001.1"/>
</dbReference>
<dbReference type="InterPro" id="IPR032719">
    <property type="entry name" value="WbsX"/>
</dbReference>
<dbReference type="GO" id="GO:0016787">
    <property type="term" value="F:hydrolase activity"/>
    <property type="evidence" value="ECO:0007669"/>
    <property type="project" value="UniProtKB-KW"/>
</dbReference>
<dbReference type="Proteomes" id="UP000462931">
    <property type="component" value="Unassembled WGS sequence"/>
</dbReference>
<keyword evidence="2" id="KW-1185">Reference proteome</keyword>
<evidence type="ECO:0000313" key="2">
    <source>
        <dbReference type="Proteomes" id="UP000462931"/>
    </source>
</evidence>
<sequence>MLKKIKPIAIHLPQFHPIPENDEWWGKGFTEWTNVTKAKPLFEGHYQPHLPTDLGFYDLRLEEARIAQIELAKQYGIYGFCYYHYWFNGKPMMYEPIERMLANPKEDFPFMFCWANENWTRTWDGNEKDVLVKQNYSEADYIQHINYLIPFFQDKRYIKVYNKPVFIIYKSDDIPNLDDTIELWNTELKKVNLEIYWCRIERWTGSNGKNALNKFDAAVEFQPMSANFKSYIKNKANKYQKNNRLSRLFKKLIARYNSPILQLNTHDLEQYIDYDLNNPPIKDYKIYPCVSPMWDNTARKGSNALIFKNSTPKIYKKWLKGKLNMFKPFSKDENFIFINAWNEWAEGNHLEPCIKWGRQYLEATLEALKETENK</sequence>
<dbReference type="PANTHER" id="PTHR41244">
    <property type="entry name" value="RHAMNAN SYNTHESIS F"/>
    <property type="match status" value="1"/>
</dbReference>
<protein>
    <submittedName>
        <fullName evidence="1">Glycosyl hydrolase</fullName>
    </submittedName>
</protein>
<gene>
    <name evidence="1" type="ORF">GJJ64_00585</name>
</gene>
<evidence type="ECO:0000313" key="1">
    <source>
        <dbReference type="EMBL" id="MRX45680.1"/>
    </source>
</evidence>
<accession>A0A7K0FK80</accession>
<dbReference type="PANTHER" id="PTHR41244:SF1">
    <property type="entry name" value="GLYCOSYLTRANSFERASE"/>
    <property type="match status" value="1"/>
</dbReference>
<dbReference type="Gene3D" id="3.20.20.80">
    <property type="entry name" value="Glycosidases"/>
    <property type="match status" value="1"/>
</dbReference>
<dbReference type="AlphaFoldDB" id="A0A7K0FK80"/>
<organism evidence="1 2">
    <name type="scientific">Pedobacter puniceum</name>
    <dbReference type="NCBI Taxonomy" id="2666136"/>
    <lineage>
        <taxon>Bacteria</taxon>
        <taxon>Pseudomonadati</taxon>
        <taxon>Bacteroidota</taxon>
        <taxon>Sphingobacteriia</taxon>
        <taxon>Sphingobacteriales</taxon>
        <taxon>Sphingobacteriaceae</taxon>
        <taxon>Pedobacter</taxon>
    </lineage>
</organism>